<dbReference type="GO" id="GO:0051259">
    <property type="term" value="P:protein complex oligomerization"/>
    <property type="evidence" value="ECO:0007669"/>
    <property type="project" value="InterPro"/>
</dbReference>
<dbReference type="InterPro" id="IPR009073">
    <property type="entry name" value="HscB_oligo_C"/>
</dbReference>
<dbReference type="STRING" id="106004.A0A1Y2G5U5"/>
<dbReference type="EMBL" id="MCGR01000001">
    <property type="protein sequence ID" value="ORY92870.1"/>
    <property type="molecule type" value="Genomic_DNA"/>
</dbReference>
<protein>
    <recommendedName>
        <fullName evidence="3">J domain-containing protein</fullName>
    </recommendedName>
</protein>
<dbReference type="PROSITE" id="PS50076">
    <property type="entry name" value="DNAJ_2"/>
    <property type="match status" value="1"/>
</dbReference>
<dbReference type="GO" id="GO:0044571">
    <property type="term" value="P:[2Fe-2S] cluster assembly"/>
    <property type="evidence" value="ECO:0007669"/>
    <property type="project" value="InterPro"/>
</dbReference>
<dbReference type="SUPFAM" id="SSF46565">
    <property type="entry name" value="Chaperone J-domain"/>
    <property type="match status" value="1"/>
</dbReference>
<evidence type="ECO:0000259" key="3">
    <source>
        <dbReference type="PROSITE" id="PS50076"/>
    </source>
</evidence>
<comment type="caution">
    <text evidence="4">The sequence shown here is derived from an EMBL/GenBank/DDBJ whole genome shotgun (WGS) entry which is preliminary data.</text>
</comment>
<dbReference type="PANTHER" id="PTHR14021:SF15">
    <property type="entry name" value="IRON-SULFUR CLUSTER CO-CHAPERONE PROTEIN HSCB"/>
    <property type="match status" value="1"/>
</dbReference>
<accession>A0A1Y2G5U5</accession>
<dbReference type="AlphaFoldDB" id="A0A1Y2G5U5"/>
<dbReference type="GO" id="GO:0051087">
    <property type="term" value="F:protein-folding chaperone binding"/>
    <property type="evidence" value="ECO:0007669"/>
    <property type="project" value="InterPro"/>
</dbReference>
<dbReference type="GO" id="GO:0001671">
    <property type="term" value="F:ATPase activator activity"/>
    <property type="evidence" value="ECO:0007669"/>
    <property type="project" value="InterPro"/>
</dbReference>
<organism evidence="4 5">
    <name type="scientific">Leucosporidium creatinivorum</name>
    <dbReference type="NCBI Taxonomy" id="106004"/>
    <lineage>
        <taxon>Eukaryota</taxon>
        <taxon>Fungi</taxon>
        <taxon>Dikarya</taxon>
        <taxon>Basidiomycota</taxon>
        <taxon>Pucciniomycotina</taxon>
        <taxon>Microbotryomycetes</taxon>
        <taxon>Leucosporidiales</taxon>
        <taxon>Leucosporidium</taxon>
    </lineage>
</organism>
<feature type="domain" description="J" evidence="3">
    <location>
        <begin position="90"/>
        <end position="161"/>
    </location>
</feature>
<proteinExistence type="inferred from homology"/>
<dbReference type="Proteomes" id="UP000193467">
    <property type="component" value="Unassembled WGS sequence"/>
</dbReference>
<evidence type="ECO:0000313" key="4">
    <source>
        <dbReference type="EMBL" id="ORY92870.1"/>
    </source>
</evidence>
<dbReference type="SMART" id="SM00271">
    <property type="entry name" value="DnaJ"/>
    <property type="match status" value="1"/>
</dbReference>
<dbReference type="InterPro" id="IPR004640">
    <property type="entry name" value="HscB"/>
</dbReference>
<sequence>MTRAGLLRLSSTLTTRTRPTTFLQLRPAAVLAPSLGLRSFSSSLPRYNSPHQQATLSSTCPSCHATLPSQITPLCPSCSSLLPPPHPSTTSFSLFNLPQSYALNNSDLKRTFLQLQQKVHPDRFGGQGEQENWAKSWSGRVNEAYKVLGEGRSRGEYLLSLSDVHIGEADPVTDPELLMSIMETREALEEAETESQVQAIRDENRETMQETFSLLSSTFAAAEPDLEQAKNLLIRLKYLENVEGVCREWSPGKRVELGH</sequence>
<evidence type="ECO:0000256" key="1">
    <source>
        <dbReference type="ARBA" id="ARBA00010476"/>
    </source>
</evidence>
<dbReference type="Pfam" id="PF07743">
    <property type="entry name" value="HSCB_C"/>
    <property type="match status" value="1"/>
</dbReference>
<reference evidence="4 5" key="1">
    <citation type="submission" date="2016-07" db="EMBL/GenBank/DDBJ databases">
        <title>Pervasive Adenine N6-methylation of Active Genes in Fungi.</title>
        <authorList>
            <consortium name="DOE Joint Genome Institute"/>
            <person name="Mondo S.J."/>
            <person name="Dannebaum R.O."/>
            <person name="Kuo R.C."/>
            <person name="Labutti K."/>
            <person name="Haridas S."/>
            <person name="Kuo A."/>
            <person name="Salamov A."/>
            <person name="Ahrendt S.R."/>
            <person name="Lipzen A."/>
            <person name="Sullivan W."/>
            <person name="Andreopoulos W.B."/>
            <person name="Clum A."/>
            <person name="Lindquist E."/>
            <person name="Daum C."/>
            <person name="Ramamoorthy G.K."/>
            <person name="Gryganskyi A."/>
            <person name="Culley D."/>
            <person name="Magnuson J.K."/>
            <person name="James T.Y."/>
            <person name="O'Malley M.A."/>
            <person name="Stajich J.E."/>
            <person name="Spatafora J.W."/>
            <person name="Visel A."/>
            <person name="Grigoriev I.V."/>
        </authorList>
    </citation>
    <scope>NUCLEOTIDE SEQUENCE [LARGE SCALE GENOMIC DNA]</scope>
    <source>
        <strain evidence="4 5">62-1032</strain>
    </source>
</reference>
<evidence type="ECO:0000256" key="2">
    <source>
        <dbReference type="ARBA" id="ARBA00023186"/>
    </source>
</evidence>
<dbReference type="NCBIfam" id="TIGR00714">
    <property type="entry name" value="hscB"/>
    <property type="match status" value="1"/>
</dbReference>
<dbReference type="InterPro" id="IPR001623">
    <property type="entry name" value="DnaJ_domain"/>
</dbReference>
<dbReference type="CDD" id="cd06257">
    <property type="entry name" value="DnaJ"/>
    <property type="match status" value="1"/>
</dbReference>
<comment type="similarity">
    <text evidence="1">Belongs to the HscB family.</text>
</comment>
<name>A0A1Y2G5U5_9BASI</name>
<dbReference type="GO" id="GO:0005739">
    <property type="term" value="C:mitochondrion"/>
    <property type="evidence" value="ECO:0007669"/>
    <property type="project" value="TreeGrafter"/>
</dbReference>
<dbReference type="PANTHER" id="PTHR14021">
    <property type="entry name" value="IRON-SULFUR CLUSTER CO-CHAPERONE PROTEIN HSCB"/>
    <property type="match status" value="1"/>
</dbReference>
<keyword evidence="5" id="KW-1185">Reference proteome</keyword>
<dbReference type="OrthoDB" id="448954at2759"/>
<dbReference type="InterPro" id="IPR036869">
    <property type="entry name" value="J_dom_sf"/>
</dbReference>
<dbReference type="InterPro" id="IPR036386">
    <property type="entry name" value="HscB_C_sf"/>
</dbReference>
<evidence type="ECO:0000313" key="5">
    <source>
        <dbReference type="Proteomes" id="UP000193467"/>
    </source>
</evidence>
<dbReference type="Gene3D" id="1.10.287.110">
    <property type="entry name" value="DnaJ domain"/>
    <property type="match status" value="1"/>
</dbReference>
<dbReference type="Gene3D" id="1.20.1280.20">
    <property type="entry name" value="HscB, C-terminal domain"/>
    <property type="match status" value="1"/>
</dbReference>
<dbReference type="InParanoid" id="A0A1Y2G5U5"/>
<gene>
    <name evidence="4" type="ORF">BCR35DRAFT_298453</name>
</gene>
<dbReference type="SUPFAM" id="SSF47144">
    <property type="entry name" value="HSC20 (HSCB), C-terminal oligomerisation domain"/>
    <property type="match status" value="1"/>
</dbReference>
<keyword evidence="2" id="KW-0143">Chaperone</keyword>